<reference evidence="2 3" key="1">
    <citation type="journal article" date="2019" name="ACS Chem. Biol.">
        <title>Identification and Mobilization of a Cryptic Antibiotic Biosynthesis Gene Locus from a Human-Pathogenic Nocardia Isolate.</title>
        <authorList>
            <person name="Herisse M."/>
            <person name="Ishida K."/>
            <person name="Porter J.L."/>
            <person name="Howden B."/>
            <person name="Hertweck C."/>
            <person name="Stinear T.P."/>
            <person name="Pidot S.J."/>
        </authorList>
    </citation>
    <scope>NUCLEOTIDE SEQUENCE [LARGE SCALE GENOMIC DNA]</scope>
    <source>
        <strain evidence="2 3">AUSMDU00012717</strain>
    </source>
</reference>
<name>A0A6G9Y949_9NOCA</name>
<dbReference type="RefSeq" id="WP_167472659.1">
    <property type="nucleotide sequence ID" value="NZ_CP046172.1"/>
</dbReference>
<keyword evidence="1" id="KW-0732">Signal</keyword>
<feature type="chain" id="PRO_5039101954" description="Exo-alpha-sialidase" evidence="1">
    <location>
        <begin position="21"/>
        <end position="379"/>
    </location>
</feature>
<evidence type="ECO:0000313" key="2">
    <source>
        <dbReference type="EMBL" id="QIS09573.1"/>
    </source>
</evidence>
<dbReference type="PROSITE" id="PS51257">
    <property type="entry name" value="PROKAR_LIPOPROTEIN"/>
    <property type="match status" value="1"/>
</dbReference>
<dbReference type="AlphaFoldDB" id="A0A6G9Y949"/>
<proteinExistence type="predicted"/>
<dbReference type="EMBL" id="CP046172">
    <property type="protein sequence ID" value="QIS09573.1"/>
    <property type="molecule type" value="Genomic_DNA"/>
</dbReference>
<protein>
    <recommendedName>
        <fullName evidence="4">Exo-alpha-sialidase</fullName>
    </recommendedName>
</protein>
<gene>
    <name evidence="2" type="ORF">F5544_08355</name>
</gene>
<evidence type="ECO:0000313" key="3">
    <source>
        <dbReference type="Proteomes" id="UP000503540"/>
    </source>
</evidence>
<sequence>MGRSLAVVCTALLVFLTACTAAEPPGGSPWAELPLPAKDARILAFTPIAGGLLVLGSVPGPDGRAPAAWTTSNGHEWRSVAVEPHSPYAFQTELISAGVGDRITVLGQAFGGAHSNPRMTVWGGDTTKLVEFPQAFELFGGPHSIAVSAAAALGGTGVLVGQWDGSSHRYGAAVWTSPDNANWQRSADDPALSSAVGEQTAAVGVTTGPPGFLVVGNTQRNGEFEPLAWTSRDGASWQRIALQGSGAVAQRAGCNPDRCVLLGQTLGDRPHALCWPTTDSAPVSGLDGAGLDISQVLMSDSRHWLPIGPVLAVIRIDGTAHLALMNYDCTHWDDIRLPVRAAEARIGALQGNGVQGGAVLLATTDQAASRLWIQYPPTE</sequence>
<accession>A0A6G9Y949</accession>
<dbReference type="KEGG" id="nah:F5544_08355"/>
<evidence type="ECO:0000256" key="1">
    <source>
        <dbReference type="SAM" id="SignalP"/>
    </source>
</evidence>
<keyword evidence="3" id="KW-1185">Reference proteome</keyword>
<organism evidence="2 3">
    <name type="scientific">Nocardia arthritidis</name>
    <dbReference type="NCBI Taxonomy" id="228602"/>
    <lineage>
        <taxon>Bacteria</taxon>
        <taxon>Bacillati</taxon>
        <taxon>Actinomycetota</taxon>
        <taxon>Actinomycetes</taxon>
        <taxon>Mycobacteriales</taxon>
        <taxon>Nocardiaceae</taxon>
        <taxon>Nocardia</taxon>
    </lineage>
</organism>
<evidence type="ECO:0008006" key="4">
    <source>
        <dbReference type="Google" id="ProtNLM"/>
    </source>
</evidence>
<feature type="signal peptide" evidence="1">
    <location>
        <begin position="1"/>
        <end position="20"/>
    </location>
</feature>
<dbReference type="Proteomes" id="UP000503540">
    <property type="component" value="Chromosome"/>
</dbReference>